<evidence type="ECO:0000259" key="3">
    <source>
        <dbReference type="Pfam" id="PF24802"/>
    </source>
</evidence>
<dbReference type="Pfam" id="PF24802">
    <property type="entry name" value="DUF7703"/>
    <property type="match status" value="1"/>
</dbReference>
<dbReference type="PANTHER" id="PTHR37013">
    <property type="entry name" value="INTEGRAL MEMBRANE PROTEIN (AFU_ORTHOLOGUE AFUA_1G05950)-RELATED"/>
    <property type="match status" value="1"/>
</dbReference>
<proteinExistence type="predicted"/>
<dbReference type="PANTHER" id="PTHR37013:SF4">
    <property type="entry name" value="INTEGRAL MEMBRANE PROTEIN"/>
    <property type="match status" value="1"/>
</dbReference>
<dbReference type="OrthoDB" id="405906at2759"/>
<feature type="transmembrane region" description="Helical" evidence="2">
    <location>
        <begin position="57"/>
        <end position="79"/>
    </location>
</feature>
<organism evidence="4 5">
    <name type="scientific">Fonsecaea pedrosoi CBS 271.37</name>
    <dbReference type="NCBI Taxonomy" id="1442368"/>
    <lineage>
        <taxon>Eukaryota</taxon>
        <taxon>Fungi</taxon>
        <taxon>Dikarya</taxon>
        <taxon>Ascomycota</taxon>
        <taxon>Pezizomycotina</taxon>
        <taxon>Eurotiomycetes</taxon>
        <taxon>Chaetothyriomycetidae</taxon>
        <taxon>Chaetothyriales</taxon>
        <taxon>Herpotrichiellaceae</taxon>
        <taxon>Fonsecaea</taxon>
    </lineage>
</organism>
<dbReference type="HOGENOM" id="CLU_580010_0_0_1"/>
<accession>A0A0D2GTD4</accession>
<dbReference type="InterPro" id="IPR056120">
    <property type="entry name" value="DUF7703"/>
</dbReference>
<keyword evidence="2" id="KW-1133">Transmembrane helix</keyword>
<evidence type="ECO:0000256" key="2">
    <source>
        <dbReference type="SAM" id="Phobius"/>
    </source>
</evidence>
<evidence type="ECO:0000256" key="1">
    <source>
        <dbReference type="SAM" id="MobiDB-lite"/>
    </source>
</evidence>
<evidence type="ECO:0000313" key="5">
    <source>
        <dbReference type="Proteomes" id="UP000053029"/>
    </source>
</evidence>
<dbReference type="AlphaFoldDB" id="A0A0D2GTD4"/>
<feature type="transmembrane region" description="Helical" evidence="2">
    <location>
        <begin position="121"/>
        <end position="146"/>
    </location>
</feature>
<dbReference type="EMBL" id="KN846970">
    <property type="protein sequence ID" value="KIW84268.1"/>
    <property type="molecule type" value="Genomic_DNA"/>
</dbReference>
<feature type="transmembrane region" description="Helical" evidence="2">
    <location>
        <begin position="201"/>
        <end position="223"/>
    </location>
</feature>
<dbReference type="Proteomes" id="UP000053029">
    <property type="component" value="Unassembled WGS sequence"/>
</dbReference>
<feature type="region of interest" description="Disordered" evidence="1">
    <location>
        <begin position="300"/>
        <end position="492"/>
    </location>
</feature>
<feature type="transmembrane region" description="Helical" evidence="2">
    <location>
        <begin position="158"/>
        <end position="181"/>
    </location>
</feature>
<feature type="compositionally biased region" description="Basic and acidic residues" evidence="1">
    <location>
        <begin position="334"/>
        <end position="348"/>
    </location>
</feature>
<keyword evidence="2" id="KW-0472">Membrane</keyword>
<evidence type="ECO:0000313" key="4">
    <source>
        <dbReference type="EMBL" id="KIW84268.1"/>
    </source>
</evidence>
<dbReference type="VEuPathDB" id="FungiDB:Z517_03518"/>
<dbReference type="RefSeq" id="XP_013288076.1">
    <property type="nucleotide sequence ID" value="XM_013432622.1"/>
</dbReference>
<protein>
    <recommendedName>
        <fullName evidence="3">DUF7703 domain-containing protein</fullName>
    </recommendedName>
</protein>
<feature type="transmembrane region" description="Helical" evidence="2">
    <location>
        <begin position="235"/>
        <end position="255"/>
    </location>
</feature>
<reference evidence="4 5" key="1">
    <citation type="submission" date="2015-01" db="EMBL/GenBank/DDBJ databases">
        <title>The Genome Sequence of Fonsecaea pedrosoi CBS 271.37.</title>
        <authorList>
            <consortium name="The Broad Institute Genomics Platform"/>
            <person name="Cuomo C."/>
            <person name="de Hoog S."/>
            <person name="Gorbushina A."/>
            <person name="Stielow B."/>
            <person name="Teixiera M."/>
            <person name="Abouelleil A."/>
            <person name="Chapman S.B."/>
            <person name="Priest M."/>
            <person name="Young S.K."/>
            <person name="Wortman J."/>
            <person name="Nusbaum C."/>
            <person name="Birren B."/>
        </authorList>
    </citation>
    <scope>NUCLEOTIDE SEQUENCE [LARGE SCALE GENOMIC DNA]</scope>
    <source>
        <strain evidence="4 5">CBS 271.37</strain>
    </source>
</reference>
<name>A0A0D2GTD4_9EURO</name>
<dbReference type="GeneID" id="25303008"/>
<sequence length="507" mass="56071">MSACHFVPLAQYDVGFYPSLSTTSQATSFRVKHLLTLSADQWSLHPALEPVAIPWNPTAYCLVAGFCAVSIWMTVELTLQVFFTFRRHKGLYFWSLLVCTWGVALHVLGVILKLFNESNWIISSIIFKIGWVGNVTGFSLVLYSRLNLVVHDRRIRRAVLAMIVTDAIVLHTPIIIFDFGISSPHPGIWYMPMKVMERIQVVWFSVQETIISLMYIWCTRDFLKDIYSRQTHRVMQLLITAQAVAIVFDIVLITVDCNDMFTLKVVIHPFCYAVKLKLEFIVLNQLLALIKHGIAPSSFPAPDEESPDASGPTPPRSGAVKHGSFVSTEITATDARDNAGVDASRKESVLLPSGGLGRDMEYYRRRDDGNNNKSQNIDSGVPGGDARNNKNESSTNVKGQALPSPDLDPDAIEPLPLPGPASASASPHPPPLPPPSPPPAPPPSQPPPTAPVPRILETQPFEPQPPARSLSDPTPLSPTQQQQQQREQDSEAIVAQIERHYLGNWNG</sequence>
<gene>
    <name evidence="4" type="ORF">Z517_03518</name>
</gene>
<feature type="domain" description="DUF7703" evidence="3">
    <location>
        <begin position="63"/>
        <end position="291"/>
    </location>
</feature>
<feature type="compositionally biased region" description="Basic and acidic residues" evidence="1">
    <location>
        <begin position="358"/>
        <end position="370"/>
    </location>
</feature>
<feature type="transmembrane region" description="Helical" evidence="2">
    <location>
        <begin position="91"/>
        <end position="115"/>
    </location>
</feature>
<keyword evidence="2" id="KW-0812">Transmembrane</keyword>
<feature type="compositionally biased region" description="Pro residues" evidence="1">
    <location>
        <begin position="427"/>
        <end position="451"/>
    </location>
</feature>
<keyword evidence="5" id="KW-1185">Reference proteome</keyword>